<organism evidence="1">
    <name type="scientific">marine sediment metagenome</name>
    <dbReference type="NCBI Taxonomy" id="412755"/>
    <lineage>
        <taxon>unclassified sequences</taxon>
        <taxon>metagenomes</taxon>
        <taxon>ecological metagenomes</taxon>
    </lineage>
</organism>
<reference evidence="1" key="1">
    <citation type="journal article" date="2014" name="Front. Microbiol.">
        <title>High frequency of phylogenetically diverse reductive dehalogenase-homologous genes in deep subseafloor sedimentary metagenomes.</title>
        <authorList>
            <person name="Kawai M."/>
            <person name="Futagami T."/>
            <person name="Toyoda A."/>
            <person name="Takaki Y."/>
            <person name="Nishi S."/>
            <person name="Hori S."/>
            <person name="Arai W."/>
            <person name="Tsubouchi T."/>
            <person name="Morono Y."/>
            <person name="Uchiyama I."/>
            <person name="Ito T."/>
            <person name="Fujiyama A."/>
            <person name="Inagaki F."/>
            <person name="Takami H."/>
        </authorList>
    </citation>
    <scope>NUCLEOTIDE SEQUENCE</scope>
    <source>
        <strain evidence="1">Expedition CK06-06</strain>
    </source>
</reference>
<dbReference type="EMBL" id="BARV01002344">
    <property type="protein sequence ID" value="GAH91097.1"/>
    <property type="molecule type" value="Genomic_DNA"/>
</dbReference>
<dbReference type="Pfam" id="PF01135">
    <property type="entry name" value="PCMT"/>
    <property type="match status" value="1"/>
</dbReference>
<sequence length="62" mass="7205">MTGIDLEKAKAALIKHLSWEIADKRVVEAMKRVPREAFVPQEYYHAAYEDRQPGYSVSNFYS</sequence>
<dbReference type="Gene3D" id="3.40.50.150">
    <property type="entry name" value="Vaccinia Virus protein VP39"/>
    <property type="match status" value="1"/>
</dbReference>
<name>X1JAV9_9ZZZZ</name>
<accession>X1JAV9</accession>
<comment type="caution">
    <text evidence="1">The sequence shown here is derived from an EMBL/GenBank/DDBJ whole genome shotgun (WGS) entry which is preliminary data.</text>
</comment>
<dbReference type="InterPro" id="IPR029063">
    <property type="entry name" value="SAM-dependent_MTases_sf"/>
</dbReference>
<dbReference type="AlphaFoldDB" id="X1JAV9"/>
<proteinExistence type="predicted"/>
<protein>
    <recommendedName>
        <fullName evidence="2">Protein-L-isoaspartate O-methyltransferase</fullName>
    </recommendedName>
</protein>
<evidence type="ECO:0008006" key="2">
    <source>
        <dbReference type="Google" id="ProtNLM"/>
    </source>
</evidence>
<evidence type="ECO:0000313" key="1">
    <source>
        <dbReference type="EMBL" id="GAH91097.1"/>
    </source>
</evidence>
<gene>
    <name evidence="1" type="ORF">S06H3_06123</name>
</gene>